<dbReference type="Gene3D" id="3.40.50.12780">
    <property type="entry name" value="N-terminal domain of ligase-like"/>
    <property type="match status" value="1"/>
</dbReference>
<evidence type="ECO:0000313" key="5">
    <source>
        <dbReference type="EMBL" id="MCW3780498.1"/>
    </source>
</evidence>
<keyword evidence="2" id="KW-0436">Ligase</keyword>
<organism evidence="5 6">
    <name type="scientific">Defluviimonas salinarum</name>
    <dbReference type="NCBI Taxonomy" id="2992147"/>
    <lineage>
        <taxon>Bacteria</taxon>
        <taxon>Pseudomonadati</taxon>
        <taxon>Pseudomonadota</taxon>
        <taxon>Alphaproteobacteria</taxon>
        <taxon>Rhodobacterales</taxon>
        <taxon>Paracoccaceae</taxon>
        <taxon>Albidovulum</taxon>
    </lineage>
</organism>
<dbReference type="Proteomes" id="UP001207582">
    <property type="component" value="Unassembled WGS sequence"/>
</dbReference>
<dbReference type="PANTHER" id="PTHR24096">
    <property type="entry name" value="LONG-CHAIN-FATTY-ACID--COA LIGASE"/>
    <property type="match status" value="1"/>
</dbReference>
<accession>A0ABT3IYJ3</accession>
<feature type="domain" description="AMP-dependent synthetase/ligase" evidence="3">
    <location>
        <begin position="28"/>
        <end position="379"/>
    </location>
</feature>
<reference evidence="5 6" key="1">
    <citation type="submission" date="2022-10" db="EMBL/GenBank/DDBJ databases">
        <title>Defluviimonas sp. CAU 1641 isolated from mud.</title>
        <authorList>
            <person name="Kim W."/>
        </authorList>
    </citation>
    <scope>NUCLEOTIDE SEQUENCE [LARGE SCALE GENOMIC DNA]</scope>
    <source>
        <strain evidence="5 6">CAU 1641</strain>
    </source>
</reference>
<evidence type="ECO:0000256" key="2">
    <source>
        <dbReference type="ARBA" id="ARBA00022598"/>
    </source>
</evidence>
<dbReference type="InterPro" id="IPR000873">
    <property type="entry name" value="AMP-dep_synth/lig_dom"/>
</dbReference>
<dbReference type="InterPro" id="IPR025110">
    <property type="entry name" value="AMP-bd_C"/>
</dbReference>
<comment type="caution">
    <text evidence="5">The sequence shown here is derived from an EMBL/GenBank/DDBJ whole genome shotgun (WGS) entry which is preliminary data.</text>
</comment>
<evidence type="ECO:0000259" key="3">
    <source>
        <dbReference type="Pfam" id="PF00501"/>
    </source>
</evidence>
<sequence length="517" mass="54265">MTVYPSPFGGIEPSDMTITQRVLSGIGAPERVALVDGASGRKMTVAELRTGIEALAGGLALRGIGPGHTVAIMLPNQPEFVIAFHGTAWAGATITTINPAHTAPEVTHQLTDSGAELLITVAVLADVAAEAAKGTRLREIVTLDGAPGTTPLAELMGPPLAGQVPVDVASDVLVMPYSSGTTGLPKGVMLTHRNLVANIDQIMASRPVEPGEWTVGFLPFFHIYGMTVLANLYLGAGGGVITMPRFDLELFLRLIQDHRTRQAFCVPPVVLALAKHPLVDQFDLSALKSVFSGAAPLGAPLSDAVSHRLGVLCEQGYGMTEMSPVSHISGFGRGRAGSAGQTAPGTECRIVDSVSGEDAAPGEQGELWVRGPQVMKGYLNNPTATAETLLPDGWLRTGDIASYDADGYLYIHDRLKELIKVKGFQVAPAEVEAELLACPDVLDAAVVGQPDAEAGEVPVAFIVRKAGSTAGKEDIIAFLEGRLAHYKQVRDVTFVETIPKSASGKILRRVLKAGLTA</sequence>
<dbReference type="InterPro" id="IPR045851">
    <property type="entry name" value="AMP-bd_C_sf"/>
</dbReference>
<dbReference type="Pfam" id="PF13193">
    <property type="entry name" value="AMP-binding_C"/>
    <property type="match status" value="1"/>
</dbReference>
<dbReference type="RefSeq" id="WP_264771015.1">
    <property type="nucleotide sequence ID" value="NZ_JAPDOG010000002.1"/>
</dbReference>
<evidence type="ECO:0000259" key="4">
    <source>
        <dbReference type="Pfam" id="PF13193"/>
    </source>
</evidence>
<name>A0ABT3IYJ3_9RHOB</name>
<protein>
    <submittedName>
        <fullName evidence="5">AMP-binding protein</fullName>
    </submittedName>
</protein>
<keyword evidence="6" id="KW-1185">Reference proteome</keyword>
<proteinExistence type="inferred from homology"/>
<comment type="similarity">
    <text evidence="1">Belongs to the ATP-dependent AMP-binding enzyme family.</text>
</comment>
<dbReference type="Gene3D" id="3.30.300.30">
    <property type="match status" value="1"/>
</dbReference>
<feature type="domain" description="AMP-binding enzyme C-terminal" evidence="4">
    <location>
        <begin position="430"/>
        <end position="505"/>
    </location>
</feature>
<dbReference type="Pfam" id="PF00501">
    <property type="entry name" value="AMP-binding"/>
    <property type="match status" value="1"/>
</dbReference>
<dbReference type="SUPFAM" id="SSF56801">
    <property type="entry name" value="Acetyl-CoA synthetase-like"/>
    <property type="match status" value="1"/>
</dbReference>
<dbReference type="PROSITE" id="PS00455">
    <property type="entry name" value="AMP_BINDING"/>
    <property type="match status" value="1"/>
</dbReference>
<dbReference type="EMBL" id="JAPDOG010000002">
    <property type="protein sequence ID" value="MCW3780498.1"/>
    <property type="molecule type" value="Genomic_DNA"/>
</dbReference>
<evidence type="ECO:0000256" key="1">
    <source>
        <dbReference type="ARBA" id="ARBA00006432"/>
    </source>
</evidence>
<dbReference type="InterPro" id="IPR020845">
    <property type="entry name" value="AMP-binding_CS"/>
</dbReference>
<dbReference type="PANTHER" id="PTHR24096:SF149">
    <property type="entry name" value="AMP-BINDING DOMAIN-CONTAINING PROTEIN-RELATED"/>
    <property type="match status" value="1"/>
</dbReference>
<dbReference type="InterPro" id="IPR042099">
    <property type="entry name" value="ANL_N_sf"/>
</dbReference>
<gene>
    <name evidence="5" type="ORF">OM960_02745</name>
</gene>
<evidence type="ECO:0000313" key="6">
    <source>
        <dbReference type="Proteomes" id="UP001207582"/>
    </source>
</evidence>